<dbReference type="Proteomes" id="UP000037035">
    <property type="component" value="Unassembled WGS sequence"/>
</dbReference>
<keyword evidence="2" id="KW-1185">Reference proteome</keyword>
<reference evidence="1 2" key="1">
    <citation type="submission" date="2015-08" db="EMBL/GenBank/DDBJ databases">
        <title>Next Generation Sequencing and Analysis of the Genome of Puccinia sorghi L Schw, the Causal Agent of Maize Common Rust.</title>
        <authorList>
            <person name="Rochi L."/>
            <person name="Burguener G."/>
            <person name="Darino M."/>
            <person name="Turjanski A."/>
            <person name="Kreff E."/>
            <person name="Dieguez M.J."/>
            <person name="Sacco F."/>
        </authorList>
    </citation>
    <scope>NUCLEOTIDE SEQUENCE [LARGE SCALE GENOMIC DNA]</scope>
    <source>
        <strain evidence="1 2">RO10H11247</strain>
    </source>
</reference>
<sequence length="77" mass="9213">MGYDHLKTKHKDLRTTNLQRAMALYQKEHSINFSTEETLAKFKNFQSNINLQIFISINEQDLQANWLQEQIEMKNNK</sequence>
<organism evidence="1 2">
    <name type="scientific">Puccinia sorghi</name>
    <dbReference type="NCBI Taxonomy" id="27349"/>
    <lineage>
        <taxon>Eukaryota</taxon>
        <taxon>Fungi</taxon>
        <taxon>Dikarya</taxon>
        <taxon>Basidiomycota</taxon>
        <taxon>Pucciniomycotina</taxon>
        <taxon>Pucciniomycetes</taxon>
        <taxon>Pucciniales</taxon>
        <taxon>Pucciniaceae</taxon>
        <taxon>Puccinia</taxon>
    </lineage>
</organism>
<evidence type="ECO:0000313" key="1">
    <source>
        <dbReference type="EMBL" id="KNZ53945.1"/>
    </source>
</evidence>
<dbReference type="AlphaFoldDB" id="A0A0L6V1D5"/>
<proteinExistence type="predicted"/>
<gene>
    <name evidence="1" type="ORF">VP01_3094g3</name>
</gene>
<dbReference type="EMBL" id="LAVV01008051">
    <property type="protein sequence ID" value="KNZ53945.1"/>
    <property type="molecule type" value="Genomic_DNA"/>
</dbReference>
<accession>A0A0L6V1D5</accession>
<protein>
    <submittedName>
        <fullName evidence="1">Uncharacterized protein</fullName>
    </submittedName>
</protein>
<name>A0A0L6V1D5_9BASI</name>
<evidence type="ECO:0000313" key="2">
    <source>
        <dbReference type="Proteomes" id="UP000037035"/>
    </source>
</evidence>
<comment type="caution">
    <text evidence="1">The sequence shown here is derived from an EMBL/GenBank/DDBJ whole genome shotgun (WGS) entry which is preliminary data.</text>
</comment>
<dbReference type="VEuPathDB" id="FungiDB:VP01_3094g3"/>